<name>A0A6J7ICX7_9ZZZZ</name>
<gene>
    <name evidence="1" type="ORF">UFOPK3268_00984</name>
    <name evidence="2" type="ORF">UFOPK3752_00305</name>
    <name evidence="3" type="ORF">UFOPK4150_02043</name>
</gene>
<evidence type="ECO:0000313" key="1">
    <source>
        <dbReference type="EMBL" id="CAB4850348.1"/>
    </source>
</evidence>
<proteinExistence type="predicted"/>
<dbReference type="AlphaFoldDB" id="A0A6J7ICX7"/>
<organism evidence="2">
    <name type="scientific">freshwater metagenome</name>
    <dbReference type="NCBI Taxonomy" id="449393"/>
    <lineage>
        <taxon>unclassified sequences</taxon>
        <taxon>metagenomes</taxon>
        <taxon>ecological metagenomes</taxon>
    </lineage>
</organism>
<dbReference type="EMBL" id="CAFBND010000008">
    <property type="protein sequence ID" value="CAB4929058.1"/>
    <property type="molecule type" value="Genomic_DNA"/>
</dbReference>
<dbReference type="EMBL" id="CAFBPU010000056">
    <property type="protein sequence ID" value="CAB5038603.1"/>
    <property type="molecule type" value="Genomic_DNA"/>
</dbReference>
<dbReference type="EMBL" id="CAFBIZ010000120">
    <property type="protein sequence ID" value="CAB4850348.1"/>
    <property type="molecule type" value="Genomic_DNA"/>
</dbReference>
<accession>A0A6J7ICX7</accession>
<protein>
    <submittedName>
        <fullName evidence="2">Unannotated protein</fullName>
    </submittedName>
</protein>
<sequence>MGKSVLTLAVASGVFALAAAGASALVLSPGGLLRVPNIGTLDLRQTQCTDGWAVSFARSSGGELITAVIATDLAQMPSAACTSRATWAFADGNAVNGTWISPRWTFDYSAVVPAPPTADAGMNYAVVSNAAPVSGQLTIGGPASLGP</sequence>
<evidence type="ECO:0000313" key="3">
    <source>
        <dbReference type="EMBL" id="CAB5038603.1"/>
    </source>
</evidence>
<reference evidence="2" key="1">
    <citation type="submission" date="2020-05" db="EMBL/GenBank/DDBJ databases">
        <authorList>
            <person name="Chiriac C."/>
            <person name="Salcher M."/>
            <person name="Ghai R."/>
            <person name="Kavagutti S V."/>
        </authorList>
    </citation>
    <scope>NUCLEOTIDE SEQUENCE</scope>
</reference>
<evidence type="ECO:0000313" key="2">
    <source>
        <dbReference type="EMBL" id="CAB4929058.1"/>
    </source>
</evidence>